<evidence type="ECO:0000256" key="2">
    <source>
        <dbReference type="SAM" id="SignalP"/>
    </source>
</evidence>
<evidence type="ECO:0000256" key="1">
    <source>
        <dbReference type="SAM" id="Phobius"/>
    </source>
</evidence>
<feature type="transmembrane region" description="Helical" evidence="1">
    <location>
        <begin position="185"/>
        <end position="203"/>
    </location>
</feature>
<feature type="non-terminal residue" evidence="3">
    <location>
        <position position="1"/>
    </location>
</feature>
<dbReference type="PANTHER" id="PTHR33133:SF51">
    <property type="entry name" value="THH1_TOM1_TOM3 DOMAIN-CONTAINING PROTEIN"/>
    <property type="match status" value="1"/>
</dbReference>
<dbReference type="PANTHER" id="PTHR33133">
    <property type="entry name" value="OS08G0107100 PROTEIN-RELATED"/>
    <property type="match status" value="1"/>
</dbReference>
<accession>A0ABP0Y065</accession>
<dbReference type="EMBL" id="OZ021745">
    <property type="protein sequence ID" value="CAK9313794.1"/>
    <property type="molecule type" value="Genomic_DNA"/>
</dbReference>
<evidence type="ECO:0000313" key="4">
    <source>
        <dbReference type="Proteomes" id="UP001642487"/>
    </source>
</evidence>
<keyword evidence="4" id="KW-1185">Reference proteome</keyword>
<keyword evidence="2" id="KW-0732">Signal</keyword>
<feature type="chain" id="PRO_5047083320" description="Transmembrane protein" evidence="2">
    <location>
        <begin position="26"/>
        <end position="244"/>
    </location>
</feature>
<feature type="transmembrane region" description="Helical" evidence="1">
    <location>
        <begin position="99"/>
        <end position="123"/>
    </location>
</feature>
<feature type="transmembrane region" description="Helical" evidence="1">
    <location>
        <begin position="144"/>
        <end position="165"/>
    </location>
</feature>
<feature type="transmembrane region" description="Helical" evidence="1">
    <location>
        <begin position="12"/>
        <end position="34"/>
    </location>
</feature>
<keyword evidence="1" id="KW-1133">Transmembrane helix</keyword>
<sequence>THSFPFNFTLFFFSAVFFFLSTSTAVFSAACTFVDREITFYQLIFVAPKVCKQLLITFLCLIVDFLAFNIFALFAITLIGIAMSLLLNYESFELLTQLLIPLLSIEVFYFALIWQISSVVSVFEADSYGFEAIARSKEVLMGKMMMASILLILIGFPFGVILFVLRYVVVVESALVRVGILGNVWTYSFMMFLLSGSVLYLVCKLFHRENINVSDLSDHLQAYLPIHSESFNVEDDDEVRNPLV</sequence>
<feature type="transmembrane region" description="Helical" evidence="1">
    <location>
        <begin position="54"/>
        <end position="87"/>
    </location>
</feature>
<organism evidence="3 4">
    <name type="scientific">Citrullus colocynthis</name>
    <name type="common">colocynth</name>
    <dbReference type="NCBI Taxonomy" id="252529"/>
    <lineage>
        <taxon>Eukaryota</taxon>
        <taxon>Viridiplantae</taxon>
        <taxon>Streptophyta</taxon>
        <taxon>Embryophyta</taxon>
        <taxon>Tracheophyta</taxon>
        <taxon>Spermatophyta</taxon>
        <taxon>Magnoliopsida</taxon>
        <taxon>eudicotyledons</taxon>
        <taxon>Gunneridae</taxon>
        <taxon>Pentapetalae</taxon>
        <taxon>rosids</taxon>
        <taxon>fabids</taxon>
        <taxon>Cucurbitales</taxon>
        <taxon>Cucurbitaceae</taxon>
        <taxon>Benincaseae</taxon>
        <taxon>Citrullus</taxon>
    </lineage>
</organism>
<feature type="signal peptide" evidence="2">
    <location>
        <begin position="1"/>
        <end position="25"/>
    </location>
</feature>
<evidence type="ECO:0008006" key="5">
    <source>
        <dbReference type="Google" id="ProtNLM"/>
    </source>
</evidence>
<gene>
    <name evidence="3" type="ORF">CITCOLO1_LOCUS5530</name>
</gene>
<dbReference type="Proteomes" id="UP001642487">
    <property type="component" value="Chromosome 11"/>
</dbReference>
<reference evidence="3 4" key="1">
    <citation type="submission" date="2024-03" db="EMBL/GenBank/DDBJ databases">
        <authorList>
            <person name="Gkanogiannis A."/>
            <person name="Becerra Lopez-Lavalle L."/>
        </authorList>
    </citation>
    <scope>NUCLEOTIDE SEQUENCE [LARGE SCALE GENOMIC DNA]</scope>
</reference>
<name>A0ABP0Y065_9ROSI</name>
<keyword evidence="1" id="KW-0472">Membrane</keyword>
<evidence type="ECO:0000313" key="3">
    <source>
        <dbReference type="EMBL" id="CAK9313794.1"/>
    </source>
</evidence>
<proteinExistence type="predicted"/>
<protein>
    <recommendedName>
        <fullName evidence="5">Transmembrane protein</fullName>
    </recommendedName>
</protein>
<keyword evidence="1" id="KW-0812">Transmembrane</keyword>